<dbReference type="Proteomes" id="UP000638560">
    <property type="component" value="Unassembled WGS sequence"/>
</dbReference>
<accession>A0ABS0H680</accession>
<organism evidence="1 2">
    <name type="scientific">Plantactinospora alkalitolerans</name>
    <dbReference type="NCBI Taxonomy" id="2789879"/>
    <lineage>
        <taxon>Bacteria</taxon>
        <taxon>Bacillati</taxon>
        <taxon>Actinomycetota</taxon>
        <taxon>Actinomycetes</taxon>
        <taxon>Micromonosporales</taxon>
        <taxon>Micromonosporaceae</taxon>
        <taxon>Plantactinospora</taxon>
    </lineage>
</organism>
<dbReference type="RefSeq" id="WP_196205464.1">
    <property type="nucleotide sequence ID" value="NZ_JADPUN010000308.1"/>
</dbReference>
<dbReference type="Gene3D" id="2.130.10.10">
    <property type="entry name" value="YVTN repeat-like/Quinoprotein amine dehydrogenase"/>
    <property type="match status" value="1"/>
</dbReference>
<dbReference type="InterPro" id="IPR036388">
    <property type="entry name" value="WH-like_DNA-bd_sf"/>
</dbReference>
<protein>
    <submittedName>
        <fullName evidence="1">Uncharacterized protein</fullName>
    </submittedName>
</protein>
<dbReference type="EMBL" id="JADPUN010000308">
    <property type="protein sequence ID" value="MBF9133970.1"/>
    <property type="molecule type" value="Genomic_DNA"/>
</dbReference>
<evidence type="ECO:0000313" key="2">
    <source>
        <dbReference type="Proteomes" id="UP000638560"/>
    </source>
</evidence>
<proteinExistence type="predicted"/>
<reference evidence="1 2" key="1">
    <citation type="submission" date="2020-11" db="EMBL/GenBank/DDBJ databases">
        <title>A novel isolate from a Black sea contaminated sediment with potential to produce alkanes: Plantactinospora alkalitolerans sp. nov.</title>
        <authorList>
            <person name="Carro L."/>
            <person name="Veyisoglu A."/>
            <person name="Guven K."/>
            <person name="Schumann P."/>
            <person name="Klenk H.-P."/>
            <person name="Sahin N."/>
        </authorList>
    </citation>
    <scope>NUCLEOTIDE SEQUENCE [LARGE SCALE GENOMIC DNA]</scope>
    <source>
        <strain evidence="1 2">S1510</strain>
    </source>
</reference>
<keyword evidence="2" id="KW-1185">Reference proteome</keyword>
<gene>
    <name evidence="1" type="ORF">I0C86_34290</name>
</gene>
<evidence type="ECO:0000313" key="1">
    <source>
        <dbReference type="EMBL" id="MBF9133970.1"/>
    </source>
</evidence>
<dbReference type="InterPro" id="IPR015943">
    <property type="entry name" value="WD40/YVTN_repeat-like_dom_sf"/>
</dbReference>
<comment type="caution">
    <text evidence="1">The sequence shown here is derived from an EMBL/GenBank/DDBJ whole genome shotgun (WGS) entry which is preliminary data.</text>
</comment>
<dbReference type="Gene3D" id="1.10.10.10">
    <property type="entry name" value="Winged helix-like DNA-binding domain superfamily/Winged helix DNA-binding domain"/>
    <property type="match status" value="1"/>
</dbReference>
<sequence length="692" mass="75199">MTWLDRQIRKRYGYRGQHPPTLVPLPGWLEIPRPDAVDAAVRLLMIRPRAKRPYIRSVAIVAEGPPGAHGFGLAVVARMVCADQRVRRRFGEQIWWVTAGPETRDKPGTAAARHQRNVRLAGKSMSFDGELWSAAEDRVLDMYRCLLLVVDAVPADAEYKGGLLSGRPGHVHLVTTMDRAGIPSRADAVAVDAVTIERAVRDALRTRAGRLPAGGAERLAELGIFAEGTKIPVELVRMLWRSTAAMGPDDSAALCRRLAELSLLHLHPDATVAVDPVVRSIGRLDLGEGRLTELNAALVDDLAGRLPQAGPLAGSVPDRAWWRLADPEGYLCRHLVSHLLDAGRQTRAGLLAGDLRWVTQRLVRGGLVAPFRDLTLVAQATSTTAPTSANRAVELRAGLAENGPLLDPTVPPEAVLDILLYRLHHHPGWGGQARALQATMDRPILVNLPPDHPLAGPPPGSGASAWDVDLSLDGSLLAVTSGGSTVTCLDLGTGRRRHLECSRRESAGRVEFSPDGSWLAVRTTHATGGWGVEDPPASTYVYVFDVRTGNRRFTLTGGYARQILSFAVGLDSSWLFTHAEDGDRAWDARTGQQLVTVPASGMRPPRDSLRTETTSPDGAWRARVHENELRLEDVAHDRPGPMMRLGPSRHDRVNGTLWLPGEGNLLAYGLTGLHFFQVRRPAGPVTGRDRGR</sequence>
<dbReference type="SUPFAM" id="SSF82171">
    <property type="entry name" value="DPP6 N-terminal domain-like"/>
    <property type="match status" value="1"/>
</dbReference>
<name>A0ABS0H680_9ACTN</name>